<dbReference type="VEuPathDB" id="MicrosporidiaDB:NCER_101631"/>
<reference evidence="2" key="1">
    <citation type="journal article" date="2009" name="PLoS Pathog.">
        <title>Genomic analyses of the microsporidian Nosema ceranae, an emergent pathogen of honey bees.</title>
        <authorList>
            <person name="Cornman R.S."/>
            <person name="Chen Y.P."/>
            <person name="Schatz M.C."/>
            <person name="Street C."/>
            <person name="Zhao Y."/>
            <person name="Desany B."/>
            <person name="Egholm M."/>
            <person name="Hutchison S."/>
            <person name="Pettis J.S."/>
            <person name="Lipkin W.I."/>
            <person name="Evans J.D."/>
        </authorList>
    </citation>
    <scope>NUCLEOTIDE SEQUENCE [LARGE SCALE GENOMIC DNA]</scope>
    <source>
        <strain evidence="2">BRL01</strain>
    </source>
</reference>
<dbReference type="Gene3D" id="2.130.10.10">
    <property type="entry name" value="YVTN repeat-like/Quinoprotein amine dehydrogenase"/>
    <property type="match status" value="1"/>
</dbReference>
<dbReference type="Pfam" id="PF17005">
    <property type="entry name" value="WD40_like"/>
    <property type="match status" value="1"/>
</dbReference>
<dbReference type="EMBL" id="ACOL01000211">
    <property type="protein sequence ID" value="EEQ81794.1"/>
    <property type="molecule type" value="Genomic_DNA"/>
</dbReference>
<gene>
    <name evidence="1" type="ORF">NCER_101631</name>
</gene>
<dbReference type="HOGENOM" id="CLU_061615_0_0_1"/>
<dbReference type="InterPro" id="IPR031544">
    <property type="entry name" value="WD40-like"/>
</dbReference>
<evidence type="ECO:0000313" key="1">
    <source>
        <dbReference type="EMBL" id="EEQ81794.1"/>
    </source>
</evidence>
<evidence type="ECO:0000313" key="2">
    <source>
        <dbReference type="Proteomes" id="UP000009082"/>
    </source>
</evidence>
<dbReference type="AlphaFoldDB" id="C4VAG3"/>
<dbReference type="KEGG" id="nce:NCER_101631"/>
<sequence length="319" mass="36242">MLIFSISLIYSNMNSEIYSIDYSFKSSYFLYGGNDQQCTIFSTRSNTIVSIIEGFSESVIFCKLLSDNLILVCSIDGYILTTDLNNSFTSTTQINEEISCVHTTDNHFYIGTYTGTIYKIHYKEDINCQEVLMGHGTEILSIISDNNIIYTLSSLYFIKYINNNIEYKINLVDGVSFSIIPDTEIFCICTSSDILIYKKDIIIKKISSEYQPECVIYTEGYFVVGGYCDYLLLINTNMNMVTYKYSLVSSGVNKLISKSYKVYFSTTCGYVGSCDIRKDDTVEMYESKVGTVFDMCVNNDTFYIGGLNGVDILKTEEFK</sequence>
<dbReference type="InterPro" id="IPR015943">
    <property type="entry name" value="WD40/YVTN_repeat-like_dom_sf"/>
</dbReference>
<dbReference type="InterPro" id="IPR036322">
    <property type="entry name" value="WD40_repeat_dom_sf"/>
</dbReference>
<proteinExistence type="predicted"/>
<organism evidence="2">
    <name type="scientific">Vairimorpha ceranae (strain BRL01)</name>
    <name type="common">Microsporidian parasite</name>
    <name type="synonym">Nosema ceranae</name>
    <dbReference type="NCBI Taxonomy" id="578460"/>
    <lineage>
        <taxon>Eukaryota</taxon>
        <taxon>Fungi</taxon>
        <taxon>Fungi incertae sedis</taxon>
        <taxon>Microsporidia</taxon>
        <taxon>Nosematidae</taxon>
        <taxon>Vairimorpha</taxon>
    </lineage>
</organism>
<dbReference type="InParanoid" id="C4VAG3"/>
<dbReference type="SUPFAM" id="SSF50978">
    <property type="entry name" value="WD40 repeat-like"/>
    <property type="match status" value="1"/>
</dbReference>
<dbReference type="OrthoDB" id="10261640at2759"/>
<name>C4VAG3_VAIC1</name>
<accession>C4VAG3</accession>
<dbReference type="OMA" id="MHKSGEM"/>
<dbReference type="Proteomes" id="UP000009082">
    <property type="component" value="Unassembled WGS sequence"/>
</dbReference>
<protein>
    <submittedName>
        <fullName evidence="1">Uncharacterized protein</fullName>
    </submittedName>
</protein>